<dbReference type="InterPro" id="IPR016527">
    <property type="entry name" value="ORC4"/>
</dbReference>
<dbReference type="PANTHER" id="PTHR12087:SF0">
    <property type="entry name" value="ORIGIN RECOGNITION COMPLEX SUBUNIT 4"/>
    <property type="match status" value="1"/>
</dbReference>
<keyword evidence="5" id="KW-0238">DNA-binding</keyword>
<evidence type="ECO:0000256" key="2">
    <source>
        <dbReference type="ARBA" id="ARBA00005334"/>
    </source>
</evidence>
<keyword evidence="10" id="KW-1185">Reference proteome</keyword>
<dbReference type="InterPro" id="IPR003593">
    <property type="entry name" value="AAA+_ATPase"/>
</dbReference>
<feature type="compositionally biased region" description="Low complexity" evidence="7">
    <location>
        <begin position="79"/>
        <end position="102"/>
    </location>
</feature>
<keyword evidence="4" id="KW-0235">DNA replication</keyword>
<feature type="compositionally biased region" description="Basic residues" evidence="7">
    <location>
        <begin position="142"/>
        <end position="157"/>
    </location>
</feature>
<accession>A0ABR4HJM5</accession>
<evidence type="ECO:0000256" key="4">
    <source>
        <dbReference type="ARBA" id="ARBA00022705"/>
    </source>
</evidence>
<organism evidence="9 10">
    <name type="scientific">Aspergillus granulosus</name>
    <dbReference type="NCBI Taxonomy" id="176169"/>
    <lineage>
        <taxon>Eukaryota</taxon>
        <taxon>Fungi</taxon>
        <taxon>Dikarya</taxon>
        <taxon>Ascomycota</taxon>
        <taxon>Pezizomycotina</taxon>
        <taxon>Eurotiomycetes</taxon>
        <taxon>Eurotiomycetidae</taxon>
        <taxon>Eurotiales</taxon>
        <taxon>Aspergillaceae</taxon>
        <taxon>Aspergillus</taxon>
        <taxon>Aspergillus subgen. Nidulantes</taxon>
    </lineage>
</organism>
<evidence type="ECO:0000259" key="8">
    <source>
        <dbReference type="SMART" id="SM00382"/>
    </source>
</evidence>
<dbReference type="SUPFAM" id="SSF52540">
    <property type="entry name" value="P-loop containing nucleoside triphosphate hydrolases"/>
    <property type="match status" value="1"/>
</dbReference>
<dbReference type="InterPro" id="IPR032705">
    <property type="entry name" value="ORC4_C"/>
</dbReference>
<comment type="caution">
    <text evidence="9">The sequence shown here is derived from an EMBL/GenBank/DDBJ whole genome shotgun (WGS) entry which is preliminary data.</text>
</comment>
<evidence type="ECO:0000256" key="5">
    <source>
        <dbReference type="ARBA" id="ARBA00023125"/>
    </source>
</evidence>
<dbReference type="Pfam" id="PF14629">
    <property type="entry name" value="ORC4_C"/>
    <property type="match status" value="1"/>
</dbReference>
<comment type="subcellular location">
    <subcellularLocation>
        <location evidence="1">Nucleus</location>
    </subcellularLocation>
</comment>
<dbReference type="InterPro" id="IPR027417">
    <property type="entry name" value="P-loop_NTPase"/>
</dbReference>
<comment type="similarity">
    <text evidence="2">Belongs to the ORC4 family.</text>
</comment>
<keyword evidence="6" id="KW-0539">Nucleus</keyword>
<evidence type="ECO:0000256" key="7">
    <source>
        <dbReference type="SAM" id="MobiDB-lite"/>
    </source>
</evidence>
<dbReference type="Pfam" id="PF13191">
    <property type="entry name" value="AAA_16"/>
    <property type="match status" value="1"/>
</dbReference>
<evidence type="ECO:0000256" key="3">
    <source>
        <dbReference type="ARBA" id="ARBA00019083"/>
    </source>
</evidence>
<evidence type="ECO:0000256" key="1">
    <source>
        <dbReference type="ARBA" id="ARBA00004123"/>
    </source>
</evidence>
<feature type="compositionally biased region" description="Acidic residues" evidence="7">
    <location>
        <begin position="113"/>
        <end position="134"/>
    </location>
</feature>
<evidence type="ECO:0000256" key="6">
    <source>
        <dbReference type="ARBA" id="ARBA00023242"/>
    </source>
</evidence>
<protein>
    <recommendedName>
        <fullName evidence="3">Origin recognition complex subunit 4</fullName>
    </recommendedName>
</protein>
<sequence length="723" mass="78812">MRDPRSAKRRRISDASAVGEDGDVEMHDNDVTPQKEDPEPAAETPSRTGLRSSGRQRKAPQRYEDDAVQMQSGRKVRTRNTATGASGATSARATPRSTRNTSHVSETESEKASEDEDEEEVSEAEPEPDSDSDPEVGSASPRPRRRRATRARPKKASVRFTDADGASPKAASRGEDGQLPAADDFQDGLDDLVSMQLQQGLLAQDYANGTTSREQGDEATVVEEPLPVYAEQFQQFVQNGYAKEVRLLTKTVISKLNGKQQVPLKGLEDEYHKVHQLIEQTVTVGEGNSLLLLGSRGAGKTAMIETIVSSLAKKHKNDFHVVRLNGFLHTDDRLALREIWRQLGREMDTAEEAGKVTSYADTMATLLALLSHPEELQRPADNQDGTTTAKSIVIVLDEFDLFVTHPRQTLLYNLFDIAQARKAPLAVLGVTTKVDVTEMLEKRVKSRFSHRSVYVPLPRTFEVFSDACLAGLDLSDDETPEVLEGFNADELSIAKSAAWRTVLDKWRVYLQGLWADPAFQAHLRRIYHQTKSVKDFFTSALICITDLHHSTITTTDSPCSIITVPTPTKFSDNPLSCPDPAPLPFAASITASASPSSLPLSLLLAATRLTALYDPGSETAATPQDLAPLALSFPAAYAEYVRLLTSAKTSASVSGASVTPGRVWGRDVAREAWERLVSWGLISPVGGGSGTADGRMFRVEISLEEVVGMAGSGGSLGKWWRDG</sequence>
<feature type="compositionally biased region" description="Basic and acidic residues" evidence="7">
    <location>
        <begin position="24"/>
        <end position="38"/>
    </location>
</feature>
<dbReference type="PANTHER" id="PTHR12087">
    <property type="entry name" value="ORIGIN RECOGNITION COMPLEX SUBUNIT 4"/>
    <property type="match status" value="1"/>
</dbReference>
<dbReference type="Gene3D" id="3.40.50.300">
    <property type="entry name" value="P-loop containing nucleotide triphosphate hydrolases"/>
    <property type="match status" value="1"/>
</dbReference>
<proteinExistence type="inferred from homology"/>
<name>A0ABR4HJM5_9EURO</name>
<dbReference type="SMART" id="SM00382">
    <property type="entry name" value="AAA"/>
    <property type="match status" value="1"/>
</dbReference>
<gene>
    <name evidence="9" type="ORF">BJX63DRAFT_156003</name>
</gene>
<dbReference type="Proteomes" id="UP001610334">
    <property type="component" value="Unassembled WGS sequence"/>
</dbReference>
<reference evidence="9 10" key="1">
    <citation type="submission" date="2024-07" db="EMBL/GenBank/DDBJ databases">
        <title>Section-level genome sequencing and comparative genomics of Aspergillus sections Usti and Cavernicolus.</title>
        <authorList>
            <consortium name="Lawrence Berkeley National Laboratory"/>
            <person name="Nybo J.L."/>
            <person name="Vesth T.C."/>
            <person name="Theobald S."/>
            <person name="Frisvad J.C."/>
            <person name="Larsen T.O."/>
            <person name="Kjaerboelling I."/>
            <person name="Rothschild-Mancinelli K."/>
            <person name="Lyhne E.K."/>
            <person name="Kogle M.E."/>
            <person name="Barry K."/>
            <person name="Clum A."/>
            <person name="Na H."/>
            <person name="Ledsgaard L."/>
            <person name="Lin J."/>
            <person name="Lipzen A."/>
            <person name="Kuo A."/>
            <person name="Riley R."/>
            <person name="Mondo S."/>
            <person name="Labutti K."/>
            <person name="Haridas S."/>
            <person name="Pangalinan J."/>
            <person name="Salamov A.A."/>
            <person name="Simmons B.A."/>
            <person name="Magnuson J.K."/>
            <person name="Chen J."/>
            <person name="Drula E."/>
            <person name="Henrissat B."/>
            <person name="Wiebenga A."/>
            <person name="Lubbers R.J."/>
            <person name="Gomes A.C."/>
            <person name="Makela M.R."/>
            <person name="Stajich J."/>
            <person name="Grigoriev I.V."/>
            <person name="Mortensen U.H."/>
            <person name="De Vries R.P."/>
            <person name="Baker S.E."/>
            <person name="Andersen M.R."/>
        </authorList>
    </citation>
    <scope>NUCLEOTIDE SEQUENCE [LARGE SCALE GENOMIC DNA]</scope>
    <source>
        <strain evidence="9 10">CBS 588.65</strain>
    </source>
</reference>
<evidence type="ECO:0000313" key="9">
    <source>
        <dbReference type="EMBL" id="KAL2815686.1"/>
    </source>
</evidence>
<feature type="domain" description="AAA+ ATPase" evidence="8">
    <location>
        <begin position="286"/>
        <end position="458"/>
    </location>
</feature>
<dbReference type="EMBL" id="JBFXLT010000026">
    <property type="protein sequence ID" value="KAL2815686.1"/>
    <property type="molecule type" value="Genomic_DNA"/>
</dbReference>
<dbReference type="InterPro" id="IPR041664">
    <property type="entry name" value="AAA_16"/>
</dbReference>
<feature type="region of interest" description="Disordered" evidence="7">
    <location>
        <begin position="1"/>
        <end position="185"/>
    </location>
</feature>
<evidence type="ECO:0000313" key="10">
    <source>
        <dbReference type="Proteomes" id="UP001610334"/>
    </source>
</evidence>